<dbReference type="Proteomes" id="UP000078356">
    <property type="component" value="Unassembled WGS sequence"/>
</dbReference>
<comment type="caution">
    <text evidence="1">The sequence shown here is derived from an EMBL/GenBank/DDBJ whole genome shotgun (WGS) entry which is preliminary data.</text>
</comment>
<organism evidence="1 2">
    <name type="scientific">Pseudomonas oryzihabitans</name>
    <dbReference type="NCBI Taxonomy" id="47885"/>
    <lineage>
        <taxon>Bacteria</taxon>
        <taxon>Pseudomonadati</taxon>
        <taxon>Pseudomonadota</taxon>
        <taxon>Gammaproteobacteria</taxon>
        <taxon>Pseudomonadales</taxon>
        <taxon>Pseudomonadaceae</taxon>
        <taxon>Pseudomonas</taxon>
    </lineage>
</organism>
<proteinExistence type="predicted"/>
<gene>
    <name evidence="1" type="ORF">A4V15_03945</name>
</gene>
<dbReference type="EMBL" id="LWCR01000023">
    <property type="protein sequence ID" value="OAN28223.1"/>
    <property type="molecule type" value="Genomic_DNA"/>
</dbReference>
<protein>
    <submittedName>
        <fullName evidence="1">Uncharacterized protein</fullName>
    </submittedName>
</protein>
<sequence length="81" mass="9210">MTAERALRKQPFAPFSSKALEAINQRLEQAHEVPNATTPNVQKALEMLRERELIWKANRGEYVLEDGAMAEWLADTSALTR</sequence>
<dbReference type="AlphaFoldDB" id="A0A178LCP4"/>
<reference evidence="1 2" key="1">
    <citation type="submission" date="2016-04" db="EMBL/GenBank/DDBJ databases">
        <title>Draft Genome Sequences of Staphylococcus capitis Strain H36, S. capitis Strain H65, S. cohnii Strain H62, S. hominis Strain H69, Mycobacterium iranicum Strain H39, Plantibacter sp. Strain H53, Pseudomonas oryzihabitans Strain H72, and Microbacterium sp. Strain H83, isolated from residential settings.</title>
        <authorList>
            <person name="Lymperopoulou D."/>
            <person name="Adams R.I."/>
            <person name="Lindow S."/>
            <person name="Coil D.A."/>
            <person name="Jospin G."/>
            <person name="Eisen J.A."/>
        </authorList>
    </citation>
    <scope>NUCLEOTIDE SEQUENCE [LARGE SCALE GENOMIC DNA]</scope>
    <source>
        <strain evidence="1 2">H72</strain>
    </source>
</reference>
<accession>A0A178LCP4</accession>
<evidence type="ECO:0000313" key="2">
    <source>
        <dbReference type="Proteomes" id="UP000078356"/>
    </source>
</evidence>
<name>A0A178LCP4_9PSED</name>
<evidence type="ECO:0000313" key="1">
    <source>
        <dbReference type="EMBL" id="OAN28223.1"/>
    </source>
</evidence>